<dbReference type="RefSeq" id="WP_312890772.1">
    <property type="nucleotide sequence ID" value="NZ_JACHXW010000002.1"/>
</dbReference>
<accession>A0A7W5G8B2</accession>
<protein>
    <submittedName>
        <fullName evidence="2">dTDP-4-dehydrorhamnose 3,5-epimerase-like enzyme</fullName>
    </submittedName>
</protein>
<dbReference type="Pfam" id="PF05523">
    <property type="entry name" value="FdtA"/>
    <property type="match status" value="1"/>
</dbReference>
<proteinExistence type="predicted"/>
<dbReference type="Gene3D" id="2.60.120.10">
    <property type="entry name" value="Jelly Rolls"/>
    <property type="match status" value="1"/>
</dbReference>
<dbReference type="EMBL" id="JACHXW010000002">
    <property type="protein sequence ID" value="MBB3150879.1"/>
    <property type="molecule type" value="Genomic_DNA"/>
</dbReference>
<dbReference type="InterPro" id="IPR011051">
    <property type="entry name" value="RmlC_Cupin_sf"/>
</dbReference>
<evidence type="ECO:0000259" key="1">
    <source>
        <dbReference type="Pfam" id="PF05523"/>
    </source>
</evidence>
<keyword evidence="3" id="KW-1185">Reference proteome</keyword>
<dbReference type="CDD" id="cd20292">
    <property type="entry name" value="cupin_QdtA-like"/>
    <property type="match status" value="1"/>
</dbReference>
<comment type="caution">
    <text evidence="2">The sequence shown here is derived from an EMBL/GenBank/DDBJ whole genome shotgun (WGS) entry which is preliminary data.</text>
</comment>
<evidence type="ECO:0000313" key="2">
    <source>
        <dbReference type="EMBL" id="MBB3150879.1"/>
    </source>
</evidence>
<name>A0A7W5G8B2_9BACL</name>
<dbReference type="InterPro" id="IPR014710">
    <property type="entry name" value="RmlC-like_jellyroll"/>
</dbReference>
<dbReference type="Proteomes" id="UP000518605">
    <property type="component" value="Unassembled WGS sequence"/>
</dbReference>
<dbReference type="InterPro" id="IPR008894">
    <property type="entry name" value="QdtA_cupin_dom"/>
</dbReference>
<sequence length="142" mass="16631">MNNNETIKNNESTVIEVNVLGDERGLLTVIEENLTIPFEIKRIFYIHGTRKDVRRGFHGHYKTRQALIAVAGSCKVYLDNLERKQEVILDSPQKVLLLEPNDWHEMYDFSPDCVLLVLASHYYDPEDYIRDYELFTEVYSSC</sequence>
<reference evidence="2 3" key="1">
    <citation type="submission" date="2020-08" db="EMBL/GenBank/DDBJ databases">
        <title>Genomic Encyclopedia of Type Strains, Phase III (KMG-III): the genomes of soil and plant-associated and newly described type strains.</title>
        <authorList>
            <person name="Whitman W."/>
        </authorList>
    </citation>
    <scope>NUCLEOTIDE SEQUENCE [LARGE SCALE GENOMIC DNA]</scope>
    <source>
        <strain evidence="2 3">CECT 8234</strain>
    </source>
</reference>
<evidence type="ECO:0000313" key="3">
    <source>
        <dbReference type="Proteomes" id="UP000518605"/>
    </source>
</evidence>
<feature type="domain" description="Sugar 3,4-ketoisomerase QdtA cupin" evidence="1">
    <location>
        <begin position="11"/>
        <end position="138"/>
    </location>
</feature>
<gene>
    <name evidence="2" type="ORF">FHS16_000913</name>
</gene>
<dbReference type="SUPFAM" id="SSF51182">
    <property type="entry name" value="RmlC-like cupins"/>
    <property type="match status" value="1"/>
</dbReference>
<organism evidence="2 3">
    <name type="scientific">Paenibacillus endophyticus</name>
    <dbReference type="NCBI Taxonomy" id="1294268"/>
    <lineage>
        <taxon>Bacteria</taxon>
        <taxon>Bacillati</taxon>
        <taxon>Bacillota</taxon>
        <taxon>Bacilli</taxon>
        <taxon>Bacillales</taxon>
        <taxon>Paenibacillaceae</taxon>
        <taxon>Paenibacillus</taxon>
    </lineage>
</organism>
<dbReference type="AlphaFoldDB" id="A0A7W5G8B2"/>